<gene>
    <name evidence="1" type="ORF">B5F97_15025</name>
</gene>
<accession>A0A1Y3YX22</accession>
<evidence type="ECO:0000313" key="1">
    <source>
        <dbReference type="EMBL" id="OUN99899.1"/>
    </source>
</evidence>
<dbReference type="EMBL" id="NFII01000017">
    <property type="protein sequence ID" value="OUN99899.1"/>
    <property type="molecule type" value="Genomic_DNA"/>
</dbReference>
<dbReference type="RefSeq" id="WP_087426738.1">
    <property type="nucleotide sequence ID" value="NZ_NFII01000017.1"/>
</dbReference>
<organism evidence="1 2">
    <name type="scientific">Bacteroides clarus</name>
    <dbReference type="NCBI Taxonomy" id="626929"/>
    <lineage>
        <taxon>Bacteria</taxon>
        <taxon>Pseudomonadati</taxon>
        <taxon>Bacteroidota</taxon>
        <taxon>Bacteroidia</taxon>
        <taxon>Bacteroidales</taxon>
        <taxon>Bacteroidaceae</taxon>
        <taxon>Bacteroides</taxon>
    </lineage>
</organism>
<sequence>MKSILIIIPYFGELPSLFKFWYVSATMNSSINFLFITNIDIPSAKNIKIVKMDFIEFVNKLKQKYPFEIKIPSPYKLCDFRGAYGDIFSKYTTGYDFWGFSDIDLIYGDIRQFITDEILEQYDMISGWGHFTLYRNIPLCNNFYKEHTNGFLYYMDVFKNPQNMVFDEYQHKGLSDRWIKIYPKRVFRTTAFDDICIPRLHWHFQAYQKDYCNLIFEYNQGQLYRHYLKGGKWICEQTLYAHFQQRKKFQDKTTSTEHYLIIPNSFIPYRKLTKSNIKWLGRKRPLQYLHYRIKIKLTNFFIKK</sequence>
<evidence type="ECO:0000313" key="2">
    <source>
        <dbReference type="Proteomes" id="UP000195386"/>
    </source>
</evidence>
<dbReference type="Proteomes" id="UP000195386">
    <property type="component" value="Unassembled WGS sequence"/>
</dbReference>
<protein>
    <submittedName>
        <fullName evidence="1">Uncharacterized protein</fullName>
    </submittedName>
</protein>
<dbReference type="AlphaFoldDB" id="A0A1Y3YX22"/>
<proteinExistence type="predicted"/>
<dbReference type="Pfam" id="PF20330">
    <property type="entry name" value="DUF6625"/>
    <property type="match status" value="1"/>
</dbReference>
<dbReference type="InterPro" id="IPR046733">
    <property type="entry name" value="DUF6625"/>
</dbReference>
<comment type="caution">
    <text evidence="1">The sequence shown here is derived from an EMBL/GenBank/DDBJ whole genome shotgun (WGS) entry which is preliminary data.</text>
</comment>
<reference evidence="2" key="1">
    <citation type="submission" date="2017-04" db="EMBL/GenBank/DDBJ databases">
        <title>Function of individual gut microbiota members based on whole genome sequencing of pure cultures obtained from chicken caecum.</title>
        <authorList>
            <person name="Medvecky M."/>
            <person name="Cejkova D."/>
            <person name="Polansky O."/>
            <person name="Karasova D."/>
            <person name="Kubasova T."/>
            <person name="Cizek A."/>
            <person name="Rychlik I."/>
        </authorList>
    </citation>
    <scope>NUCLEOTIDE SEQUENCE [LARGE SCALE GENOMIC DNA]</scope>
    <source>
        <strain evidence="2">An43</strain>
    </source>
</reference>
<name>A0A1Y3YX22_9BACE</name>